<proteinExistence type="predicted"/>
<protein>
    <submittedName>
        <fullName evidence="1">Uncharacterized protein</fullName>
    </submittedName>
</protein>
<dbReference type="AlphaFoldDB" id="A0A8K0RVC9"/>
<dbReference type="EMBL" id="JAGPXF010000004">
    <property type="protein sequence ID" value="KAH7245426.1"/>
    <property type="molecule type" value="Genomic_DNA"/>
</dbReference>
<organism evidence="1 2">
    <name type="scientific">Fusarium tricinctum</name>
    <dbReference type="NCBI Taxonomy" id="61284"/>
    <lineage>
        <taxon>Eukaryota</taxon>
        <taxon>Fungi</taxon>
        <taxon>Dikarya</taxon>
        <taxon>Ascomycota</taxon>
        <taxon>Pezizomycotina</taxon>
        <taxon>Sordariomycetes</taxon>
        <taxon>Hypocreomycetidae</taxon>
        <taxon>Hypocreales</taxon>
        <taxon>Nectriaceae</taxon>
        <taxon>Fusarium</taxon>
        <taxon>Fusarium tricinctum species complex</taxon>
    </lineage>
</organism>
<evidence type="ECO:0000313" key="2">
    <source>
        <dbReference type="Proteomes" id="UP000813427"/>
    </source>
</evidence>
<name>A0A8K0RVC9_9HYPO</name>
<keyword evidence="2" id="KW-1185">Reference proteome</keyword>
<accession>A0A8K0RVC9</accession>
<reference evidence="1" key="1">
    <citation type="journal article" date="2021" name="Nat. Commun.">
        <title>Genetic determinants of endophytism in the Arabidopsis root mycobiome.</title>
        <authorList>
            <person name="Mesny F."/>
            <person name="Miyauchi S."/>
            <person name="Thiergart T."/>
            <person name="Pickel B."/>
            <person name="Atanasova L."/>
            <person name="Karlsson M."/>
            <person name="Huettel B."/>
            <person name="Barry K.W."/>
            <person name="Haridas S."/>
            <person name="Chen C."/>
            <person name="Bauer D."/>
            <person name="Andreopoulos W."/>
            <person name="Pangilinan J."/>
            <person name="LaButti K."/>
            <person name="Riley R."/>
            <person name="Lipzen A."/>
            <person name="Clum A."/>
            <person name="Drula E."/>
            <person name="Henrissat B."/>
            <person name="Kohler A."/>
            <person name="Grigoriev I.V."/>
            <person name="Martin F.M."/>
            <person name="Hacquard S."/>
        </authorList>
    </citation>
    <scope>NUCLEOTIDE SEQUENCE</scope>
    <source>
        <strain evidence="1">MPI-SDFR-AT-0068</strain>
    </source>
</reference>
<dbReference type="Proteomes" id="UP000813427">
    <property type="component" value="Unassembled WGS sequence"/>
</dbReference>
<comment type="caution">
    <text evidence="1">The sequence shown here is derived from an EMBL/GenBank/DDBJ whole genome shotgun (WGS) entry which is preliminary data.</text>
</comment>
<evidence type="ECO:0000313" key="1">
    <source>
        <dbReference type="EMBL" id="KAH7245426.1"/>
    </source>
</evidence>
<sequence>MHGSIVCVSNHFLAFHGLFGVAFLMQGSTLRTFSTLVFASQCDSGARYRACHTASKDYKQTVNKTTLTESYDTAHIHTNPRVATVTFNIIVGFQKPALSAKTCFAKTLRISTMTRNNYNGFIHLKEREEQDQLFKLRPEAAVDHQAEMEKTTEVPIPTDCERGCSSTIEESPEQCFQLSSSSHVIINISLASGTLTRGATA</sequence>
<gene>
    <name evidence="1" type="ORF">BKA59DRAFT_454487</name>
</gene>